<keyword evidence="3" id="KW-0496">Mitochondrion</keyword>
<evidence type="ECO:0000313" key="5">
    <source>
        <dbReference type="EMBL" id="EQC38202.1"/>
    </source>
</evidence>
<gene>
    <name evidence="5" type="ORF">SDRG_04629</name>
</gene>
<comment type="subcellular location">
    <subcellularLocation>
        <location evidence="3">Mitochondrion</location>
    </subcellularLocation>
</comment>
<keyword evidence="2" id="KW-1015">Disulfide bond</keyword>
<dbReference type="GeneID" id="19945356"/>
<reference evidence="5 6" key="1">
    <citation type="submission" date="2012-04" db="EMBL/GenBank/DDBJ databases">
        <title>The Genome Sequence of Saprolegnia declina VS20.</title>
        <authorList>
            <consortium name="The Broad Institute Genome Sequencing Platform"/>
            <person name="Russ C."/>
            <person name="Nusbaum C."/>
            <person name="Tyler B."/>
            <person name="van West P."/>
            <person name="Dieguez-Uribeondo J."/>
            <person name="de Bruijn I."/>
            <person name="Tripathy S."/>
            <person name="Jiang R."/>
            <person name="Young S.K."/>
            <person name="Zeng Q."/>
            <person name="Gargeya S."/>
            <person name="Fitzgerald M."/>
            <person name="Haas B."/>
            <person name="Abouelleil A."/>
            <person name="Alvarado L."/>
            <person name="Arachchi H.M."/>
            <person name="Berlin A."/>
            <person name="Chapman S.B."/>
            <person name="Goldberg J."/>
            <person name="Griggs A."/>
            <person name="Gujja S."/>
            <person name="Hansen M."/>
            <person name="Howarth C."/>
            <person name="Imamovic A."/>
            <person name="Larimer J."/>
            <person name="McCowen C."/>
            <person name="Montmayeur A."/>
            <person name="Murphy C."/>
            <person name="Neiman D."/>
            <person name="Pearson M."/>
            <person name="Priest M."/>
            <person name="Roberts A."/>
            <person name="Saif S."/>
            <person name="Shea T."/>
            <person name="Sisk P."/>
            <person name="Sykes S."/>
            <person name="Wortman J."/>
            <person name="Nusbaum C."/>
            <person name="Birren B."/>
        </authorList>
    </citation>
    <scope>NUCLEOTIDE SEQUENCE [LARGE SCALE GENOMIC DNA]</scope>
    <source>
        <strain evidence="5 6">VS20</strain>
    </source>
</reference>
<dbReference type="InterPro" id="IPR013892">
    <property type="entry name" value="Cyt_c_biogenesis_Cmc1-like"/>
</dbReference>
<evidence type="ECO:0000256" key="1">
    <source>
        <dbReference type="ARBA" id="ARBA00007347"/>
    </source>
</evidence>
<dbReference type="OMA" id="HEHNSHE"/>
<keyword evidence="6" id="KW-1185">Reference proteome</keyword>
<evidence type="ECO:0000256" key="2">
    <source>
        <dbReference type="ARBA" id="ARBA00023157"/>
    </source>
</evidence>
<dbReference type="GO" id="GO:0005739">
    <property type="term" value="C:mitochondrion"/>
    <property type="evidence" value="ECO:0007669"/>
    <property type="project" value="UniProtKB-SubCell"/>
</dbReference>
<feature type="region of interest" description="Disordered" evidence="4">
    <location>
        <begin position="1"/>
        <end position="24"/>
    </location>
</feature>
<dbReference type="eggNOG" id="ENOG502SB2S">
    <property type="taxonomic scope" value="Eukaryota"/>
</dbReference>
<dbReference type="Pfam" id="PF08583">
    <property type="entry name" value="Cmc1"/>
    <property type="match status" value="1"/>
</dbReference>
<dbReference type="Proteomes" id="UP000030762">
    <property type="component" value="Unassembled WGS sequence"/>
</dbReference>
<evidence type="ECO:0000313" key="6">
    <source>
        <dbReference type="Proteomes" id="UP000030762"/>
    </source>
</evidence>
<comment type="similarity">
    <text evidence="1 3">Belongs to the CMC family.</text>
</comment>
<dbReference type="InParanoid" id="T0S648"/>
<sequence length="111" mass="12550">MSTTTNAAEATPNRETQKAEWRGSRLQWSKQAEHKLHQELNSIALEKCYAKTKAFVDCSHEHGLLVVWKCRQHNADLNACLHEYTNPEAFAAFKASRTEDIPVVVKTPKSA</sequence>
<dbReference type="AlphaFoldDB" id="T0S648"/>
<dbReference type="STRING" id="1156394.T0S648"/>
<dbReference type="VEuPathDB" id="FungiDB:SDRG_04629"/>
<name>T0S648_SAPDV</name>
<organism evidence="5 6">
    <name type="scientific">Saprolegnia diclina (strain VS20)</name>
    <dbReference type="NCBI Taxonomy" id="1156394"/>
    <lineage>
        <taxon>Eukaryota</taxon>
        <taxon>Sar</taxon>
        <taxon>Stramenopiles</taxon>
        <taxon>Oomycota</taxon>
        <taxon>Saprolegniomycetes</taxon>
        <taxon>Saprolegniales</taxon>
        <taxon>Saprolegniaceae</taxon>
        <taxon>Saprolegnia</taxon>
    </lineage>
</organism>
<accession>T0S648</accession>
<proteinExistence type="inferred from homology"/>
<dbReference type="OrthoDB" id="6224010at2759"/>
<dbReference type="EMBL" id="JH767142">
    <property type="protein sequence ID" value="EQC38202.1"/>
    <property type="molecule type" value="Genomic_DNA"/>
</dbReference>
<evidence type="ECO:0000256" key="4">
    <source>
        <dbReference type="SAM" id="MobiDB-lite"/>
    </source>
</evidence>
<dbReference type="RefSeq" id="XP_008608529.1">
    <property type="nucleotide sequence ID" value="XM_008610307.1"/>
</dbReference>
<protein>
    <recommendedName>
        <fullName evidence="3">COX assembly mitochondrial protein</fullName>
    </recommendedName>
</protein>
<evidence type="ECO:0000256" key="3">
    <source>
        <dbReference type="RuleBase" id="RU364104"/>
    </source>
</evidence>